<dbReference type="NCBIfam" id="TIGR00826">
    <property type="entry name" value="EIIB_glc"/>
    <property type="match status" value="1"/>
</dbReference>
<dbReference type="EMBL" id="CP048268">
    <property type="protein sequence ID" value="QYN53790.1"/>
    <property type="molecule type" value="Genomic_DNA"/>
</dbReference>
<dbReference type="InterPro" id="IPR018113">
    <property type="entry name" value="PTrfase_EIIB_Cys"/>
</dbReference>
<dbReference type="PROSITE" id="PS01035">
    <property type="entry name" value="PTS_EIIB_TYPE_1_CYS"/>
    <property type="match status" value="1"/>
</dbReference>
<evidence type="ECO:0000256" key="12">
    <source>
        <dbReference type="SAM" id="Phobius"/>
    </source>
</evidence>
<proteinExistence type="predicted"/>
<dbReference type="Gene3D" id="3.30.1360.60">
    <property type="entry name" value="Glucose permease domain IIB"/>
    <property type="match status" value="1"/>
</dbReference>
<feature type="transmembrane region" description="Helical" evidence="12">
    <location>
        <begin position="436"/>
        <end position="458"/>
    </location>
</feature>
<dbReference type="PROSITE" id="PS51098">
    <property type="entry name" value="PTS_EIIB_TYPE_1"/>
    <property type="match status" value="1"/>
</dbReference>
<keyword evidence="8" id="KW-0418">Kinase</keyword>
<dbReference type="PANTHER" id="PTHR30175">
    <property type="entry name" value="PHOSPHOTRANSFERASE SYSTEM TRANSPORT PROTEIN"/>
    <property type="match status" value="1"/>
</dbReference>
<evidence type="ECO:0000256" key="8">
    <source>
        <dbReference type="ARBA" id="ARBA00022777"/>
    </source>
</evidence>
<sequence>MASKENQKIAKQVFDAIGGKNNIVSTAHCATRLRLVVHDRTKVDEKKLDQIDKAKGHFFTSGQYQIIFGTGLVNDVYEAVKEAGAATTSSADLNDVAAEKSGWFRKAIRMFADVFVPIIPALVATGLFMGLKGLITQPQILQIFGMTPKQIPAQFNTYFSILTGTAFDFLPVLVCWSAFRVFGGSPILGVLLGLMLVNPSLPSAWDVAQGTKPALMFFGVIPVAGYQASVLPAFILGFLGAKTEKWIHKHVVNSLDLIVTPFATLLIMSMLGLFIVGPIFRSVERGILYATEWIVQLPYGLGGLIWGGINQMVVVTGLHHALNIVEIQLLANTHWNQVNPISSASIAAQAGAVLAVAVKSHSSKIKQIAFPSTISALLGITEPAIYGINIRFLKPFLFGCVGGAAGGFLSSIFNLRATGMSITVIPGILLFLNQQLPLYILVCLVGFGVAFTLTYFFGYNDRMLKEER</sequence>
<evidence type="ECO:0000256" key="11">
    <source>
        <dbReference type="PROSITE-ProRule" id="PRU00421"/>
    </source>
</evidence>
<keyword evidence="10 12" id="KW-0472">Membrane</keyword>
<keyword evidence="3" id="KW-1003">Cell membrane</keyword>
<comment type="subcellular location">
    <subcellularLocation>
        <location evidence="1">Cell membrane</location>
        <topology evidence="1">Multi-pass membrane protein</topology>
    </subcellularLocation>
</comment>
<evidence type="ECO:0000256" key="5">
    <source>
        <dbReference type="ARBA" id="ARBA00022679"/>
    </source>
</evidence>
<dbReference type="PROSITE" id="PS51103">
    <property type="entry name" value="PTS_EIIC_TYPE_1"/>
    <property type="match status" value="1"/>
</dbReference>
<dbReference type="Pfam" id="PF00367">
    <property type="entry name" value="PTS_EIIB"/>
    <property type="match status" value="1"/>
</dbReference>
<dbReference type="NCBIfam" id="TIGR01996">
    <property type="entry name" value="PTS-II-BC-sucr"/>
    <property type="match status" value="1"/>
</dbReference>
<evidence type="ECO:0000256" key="9">
    <source>
        <dbReference type="ARBA" id="ARBA00022989"/>
    </source>
</evidence>
<evidence type="ECO:0000256" key="10">
    <source>
        <dbReference type="ARBA" id="ARBA00023136"/>
    </source>
</evidence>
<keyword evidence="9 12" id="KW-1133">Transmembrane helix</keyword>
<evidence type="ECO:0000256" key="4">
    <source>
        <dbReference type="ARBA" id="ARBA00022597"/>
    </source>
</evidence>
<keyword evidence="5" id="KW-0808">Transferase</keyword>
<dbReference type="Proteomes" id="UP000826550">
    <property type="component" value="Chromosome"/>
</dbReference>
<keyword evidence="4" id="KW-0762">Sugar transport</keyword>
<dbReference type="InterPro" id="IPR010973">
    <property type="entry name" value="PTS_IIBC_sucr"/>
</dbReference>
<feature type="domain" description="PTS EIIB type-1" evidence="13">
    <location>
        <begin position="7"/>
        <end position="90"/>
    </location>
</feature>
<dbReference type="InterPro" id="IPR036878">
    <property type="entry name" value="Glu_permease_IIB"/>
</dbReference>
<gene>
    <name evidence="15" type="ORF">GYM71_00380</name>
</gene>
<dbReference type="PANTHER" id="PTHR30175:SF7">
    <property type="entry name" value="NEGATIVE REGULATOR OF SACY ACTIVITY"/>
    <property type="match status" value="1"/>
</dbReference>
<dbReference type="CDD" id="cd00212">
    <property type="entry name" value="PTS_IIB_glc"/>
    <property type="match status" value="1"/>
</dbReference>
<keyword evidence="7 12" id="KW-0812">Transmembrane</keyword>
<keyword evidence="16" id="KW-1185">Reference proteome</keyword>
<feature type="transmembrane region" description="Helical" evidence="12">
    <location>
        <begin position="286"/>
        <end position="309"/>
    </location>
</feature>
<keyword evidence="6" id="KW-0598">Phosphotransferase system</keyword>
<feature type="transmembrane region" description="Helical" evidence="12">
    <location>
        <begin position="114"/>
        <end position="135"/>
    </location>
</feature>
<feature type="domain" description="PTS EIIC type-1" evidence="14">
    <location>
        <begin position="122"/>
        <end position="468"/>
    </location>
</feature>
<feature type="transmembrane region" description="Helical" evidence="12">
    <location>
        <begin position="181"/>
        <end position="201"/>
    </location>
</feature>
<protein>
    <submittedName>
        <fullName evidence="15">PTS transporter subunit EIIC</fullName>
    </submittedName>
</protein>
<accession>A0ABX8WA69</accession>
<dbReference type="SUPFAM" id="SSF55604">
    <property type="entry name" value="Glucose permease domain IIB"/>
    <property type="match status" value="1"/>
</dbReference>
<evidence type="ECO:0000313" key="16">
    <source>
        <dbReference type="Proteomes" id="UP000826550"/>
    </source>
</evidence>
<evidence type="ECO:0000259" key="13">
    <source>
        <dbReference type="PROSITE" id="PS51098"/>
    </source>
</evidence>
<feature type="transmembrane region" description="Helical" evidence="12">
    <location>
        <begin position="213"/>
        <end position="236"/>
    </location>
</feature>
<reference evidence="15 16" key="1">
    <citation type="submission" date="2020-01" db="EMBL/GenBank/DDBJ databases">
        <title>Vast differences in strain-level diversity in the gut microbiota of two closely related honey bee species.</title>
        <authorList>
            <person name="Ellegaard K.M."/>
            <person name="Suenami S."/>
            <person name="Miyazaki R."/>
            <person name="Engel P."/>
        </authorList>
    </citation>
    <scope>NUCLEOTIDE SEQUENCE [LARGE SCALE GENOMIC DNA]</scope>
    <source>
        <strain evidence="15 16">ESL0416</strain>
    </source>
</reference>
<evidence type="ECO:0000313" key="15">
    <source>
        <dbReference type="EMBL" id="QYN53790.1"/>
    </source>
</evidence>
<evidence type="ECO:0000256" key="3">
    <source>
        <dbReference type="ARBA" id="ARBA00022475"/>
    </source>
</evidence>
<feature type="transmembrane region" description="Helical" evidence="12">
    <location>
        <begin position="257"/>
        <end position="280"/>
    </location>
</feature>
<dbReference type="Pfam" id="PF02378">
    <property type="entry name" value="PTS_EIIC"/>
    <property type="match status" value="1"/>
</dbReference>
<feature type="transmembrane region" description="Helical" evidence="12">
    <location>
        <begin position="396"/>
        <end position="416"/>
    </location>
</feature>
<evidence type="ECO:0000256" key="6">
    <source>
        <dbReference type="ARBA" id="ARBA00022683"/>
    </source>
</evidence>
<evidence type="ECO:0000256" key="7">
    <source>
        <dbReference type="ARBA" id="ARBA00022692"/>
    </source>
</evidence>
<evidence type="ECO:0000256" key="1">
    <source>
        <dbReference type="ARBA" id="ARBA00004651"/>
    </source>
</evidence>
<organism evidence="15 16">
    <name type="scientific">Lactobacillus panisapium</name>
    <dbReference type="NCBI Taxonomy" id="2012495"/>
    <lineage>
        <taxon>Bacteria</taxon>
        <taxon>Bacillati</taxon>
        <taxon>Bacillota</taxon>
        <taxon>Bacilli</taxon>
        <taxon>Lactobacillales</taxon>
        <taxon>Lactobacillaceae</taxon>
        <taxon>Lactobacillus</taxon>
    </lineage>
</organism>
<keyword evidence="2" id="KW-0813">Transport</keyword>
<feature type="active site" description="Phosphocysteine intermediate; for EIIB activity" evidence="11">
    <location>
        <position position="29"/>
    </location>
</feature>
<dbReference type="InterPro" id="IPR003352">
    <property type="entry name" value="PTS_EIIC"/>
</dbReference>
<dbReference type="InterPro" id="IPR050558">
    <property type="entry name" value="PTS_Sugar-Specific_Components"/>
</dbReference>
<dbReference type="InterPro" id="IPR013013">
    <property type="entry name" value="PTS_EIIC_1"/>
</dbReference>
<name>A0ABX8WA69_9LACO</name>
<dbReference type="InterPro" id="IPR001996">
    <property type="entry name" value="PTS_IIB_1"/>
</dbReference>
<evidence type="ECO:0000256" key="2">
    <source>
        <dbReference type="ARBA" id="ARBA00022448"/>
    </source>
</evidence>
<evidence type="ECO:0000259" key="14">
    <source>
        <dbReference type="PROSITE" id="PS51103"/>
    </source>
</evidence>